<evidence type="ECO:0000256" key="1">
    <source>
        <dbReference type="SAM" id="MobiDB-lite"/>
    </source>
</evidence>
<dbReference type="Pfam" id="PF13888">
    <property type="entry name" value="MRF_C2"/>
    <property type="match status" value="1"/>
</dbReference>
<feature type="domain" description="Myelin gene regulatory factor C-terminal" evidence="2">
    <location>
        <begin position="281"/>
        <end position="416"/>
    </location>
</feature>
<evidence type="ECO:0000313" key="3">
    <source>
        <dbReference type="Proteomes" id="UP000695022"/>
    </source>
</evidence>
<name>A0ABM1DQ24_PRICU</name>
<keyword evidence="3" id="KW-1185">Reference proteome</keyword>
<dbReference type="Proteomes" id="UP000695022">
    <property type="component" value="Unplaced"/>
</dbReference>
<gene>
    <name evidence="4" type="primary">LOC106805080</name>
</gene>
<evidence type="ECO:0000313" key="4">
    <source>
        <dbReference type="RefSeq" id="XP_014662045.1"/>
    </source>
</evidence>
<reference evidence="4" key="1">
    <citation type="submission" date="2025-08" db="UniProtKB">
        <authorList>
            <consortium name="RefSeq"/>
        </authorList>
    </citation>
    <scope>IDENTIFICATION</scope>
</reference>
<feature type="compositionally biased region" description="Polar residues" evidence="1">
    <location>
        <begin position="119"/>
        <end position="128"/>
    </location>
</feature>
<dbReference type="RefSeq" id="XP_014662045.1">
    <property type="nucleotide sequence ID" value="XM_014806559.1"/>
</dbReference>
<organism evidence="3 4">
    <name type="scientific">Priapulus caudatus</name>
    <name type="common">Priapulid worm</name>
    <dbReference type="NCBI Taxonomy" id="37621"/>
    <lineage>
        <taxon>Eukaryota</taxon>
        <taxon>Metazoa</taxon>
        <taxon>Ecdysozoa</taxon>
        <taxon>Scalidophora</taxon>
        <taxon>Priapulida</taxon>
        <taxon>Priapulimorpha</taxon>
        <taxon>Priapulimorphida</taxon>
        <taxon>Priapulidae</taxon>
        <taxon>Priapulus</taxon>
    </lineage>
</organism>
<feature type="region of interest" description="Disordered" evidence="1">
    <location>
        <begin position="68"/>
        <end position="155"/>
    </location>
</feature>
<dbReference type="GeneID" id="106805080"/>
<proteinExistence type="predicted"/>
<evidence type="ECO:0000259" key="2">
    <source>
        <dbReference type="Pfam" id="PF13888"/>
    </source>
</evidence>
<sequence length="432" mass="46649">MVVHASHAKHNGIGGAVSLLTPIAGHSPLALGPQPCMHSVHACHVSKCCQPTQPHSPLLKPLRIESEHNQTQDTPPLGDPYSRPQENSITKEPPTEPSGGGKKHQWTDDLGSRPRPTGTMMSKESVSPTGRFINPSKVLQPPEISPPHSGIGYNPEMSAGEGGVIITHHQPSNKLQDNLPFEPRPQKIEGAGATALQMSSNDEPQSLPGGATQGAQLPTGPQMPTAQPQEAEEPVVVGTTSASWKKYRRKKYKKFVELRKKRSAESNMASAAVTIEILDYFIVDGSYCLNNECGPYGNYSYYIPISGFMPPIDIFLSINVTTGFDVLLCTELSMTEGASCADTGVHASMQTNAILNSGADVTQHKWLVAAPQYTRSVYTFRVAARNTPAAQLCSDAFRSEVGSAFLQYNLHFYRVCSDIDALSSTTPSSTWP</sequence>
<accession>A0ABM1DQ24</accession>
<dbReference type="InterPro" id="IPR025719">
    <property type="entry name" value="MYRF_C2"/>
</dbReference>
<feature type="region of interest" description="Disordered" evidence="1">
    <location>
        <begin position="199"/>
        <end position="237"/>
    </location>
</feature>
<protein>
    <submittedName>
        <fullName evidence="4">Uncharacterized protein LOC106805080</fullName>
    </submittedName>
</protein>